<dbReference type="KEGG" id="gaz:Pan241w_18270"/>
<reference evidence="1 2" key="1">
    <citation type="submission" date="2019-02" db="EMBL/GenBank/DDBJ databases">
        <title>Deep-cultivation of Planctomycetes and their phenomic and genomic characterization uncovers novel biology.</title>
        <authorList>
            <person name="Wiegand S."/>
            <person name="Jogler M."/>
            <person name="Boedeker C."/>
            <person name="Pinto D."/>
            <person name="Vollmers J."/>
            <person name="Rivas-Marin E."/>
            <person name="Kohn T."/>
            <person name="Peeters S.H."/>
            <person name="Heuer A."/>
            <person name="Rast P."/>
            <person name="Oberbeckmann S."/>
            <person name="Bunk B."/>
            <person name="Jeske O."/>
            <person name="Meyerdierks A."/>
            <person name="Storesund J.E."/>
            <person name="Kallscheuer N."/>
            <person name="Luecker S."/>
            <person name="Lage O.M."/>
            <person name="Pohl T."/>
            <person name="Merkel B.J."/>
            <person name="Hornburger P."/>
            <person name="Mueller R.-W."/>
            <person name="Bruemmer F."/>
            <person name="Labrenz M."/>
            <person name="Spormann A.M."/>
            <person name="Op den Camp H."/>
            <person name="Overmann J."/>
            <person name="Amann R."/>
            <person name="Jetten M.S.M."/>
            <person name="Mascher T."/>
            <person name="Medema M.H."/>
            <person name="Devos D.P."/>
            <person name="Kaster A.-K."/>
            <person name="Ovreas L."/>
            <person name="Rohde M."/>
            <person name="Galperin M.Y."/>
            <person name="Jogler C."/>
        </authorList>
    </citation>
    <scope>NUCLEOTIDE SEQUENCE [LARGE SCALE GENOMIC DNA]</scope>
    <source>
        <strain evidence="1 2">Pan241w</strain>
    </source>
</reference>
<dbReference type="AlphaFoldDB" id="A0A517RD54"/>
<protein>
    <submittedName>
        <fullName evidence="1">Uncharacterized protein</fullName>
    </submittedName>
</protein>
<organism evidence="1 2">
    <name type="scientific">Gimesia alba</name>
    <dbReference type="NCBI Taxonomy" id="2527973"/>
    <lineage>
        <taxon>Bacteria</taxon>
        <taxon>Pseudomonadati</taxon>
        <taxon>Planctomycetota</taxon>
        <taxon>Planctomycetia</taxon>
        <taxon>Planctomycetales</taxon>
        <taxon>Planctomycetaceae</taxon>
        <taxon>Gimesia</taxon>
    </lineage>
</organism>
<name>A0A517RD54_9PLAN</name>
<evidence type="ECO:0000313" key="2">
    <source>
        <dbReference type="Proteomes" id="UP000317171"/>
    </source>
</evidence>
<sequence length="31" mass="3774">MKQRLNIELILHTLKLQRETISHPKEMIDMI</sequence>
<keyword evidence="2" id="KW-1185">Reference proteome</keyword>
<evidence type="ECO:0000313" key="1">
    <source>
        <dbReference type="EMBL" id="QDT41764.1"/>
    </source>
</evidence>
<dbReference type="EMBL" id="CP036269">
    <property type="protein sequence ID" value="QDT41764.1"/>
    <property type="molecule type" value="Genomic_DNA"/>
</dbReference>
<gene>
    <name evidence="1" type="ORF">Pan241w_18270</name>
</gene>
<accession>A0A517RD54</accession>
<dbReference type="Proteomes" id="UP000317171">
    <property type="component" value="Chromosome"/>
</dbReference>
<proteinExistence type="predicted"/>